<gene>
    <name evidence="2" type="ORF">BWY73_00601</name>
</gene>
<dbReference type="Pfam" id="PF01208">
    <property type="entry name" value="URO-D"/>
    <property type="match status" value="1"/>
</dbReference>
<name>A0A1V5MHZ5_UNCT6</name>
<sequence>MGSSMKSYRELWRDIMFYRGHDRMPVVHWRGWPETRERWLKEGLPPDVEEMEYFRAVPTGHSVSVELGLRPGFTEETIEETAEYRVFRDASGVVQKAWKHQSNIPHYTDFTFKTARDWPEYKKRLQPGPERIPADLDEKLRAAEVRDCPIIIRICSLMGWVRNWMGVENFAYLMYDDPDVYADVVNTLADLSCWGIDQVVPRLKVKPDLAFGWEDISGKSGPFVSPSVFKRCVAPGYRKIRDKLESHGIHLMAVDSDGDGRALIGPWLEAGVNIQFPVEIGTWQTDPMELRRRYGRELRIIGGYNKLALEKGRAAIDAELERRLPLMKEGGFLLAPDHLITPGVPLADYLYYLDRVRQLRF</sequence>
<organism evidence="2">
    <name type="scientific">candidate division TA06 bacterium ADurb.Bin417</name>
    <dbReference type="NCBI Taxonomy" id="1852828"/>
    <lineage>
        <taxon>Bacteria</taxon>
        <taxon>Bacteria division TA06</taxon>
    </lineage>
</organism>
<feature type="domain" description="Uroporphyrinogen decarboxylase (URO-D)" evidence="1">
    <location>
        <begin position="166"/>
        <end position="358"/>
    </location>
</feature>
<dbReference type="InterPro" id="IPR000257">
    <property type="entry name" value="Uroporphyrinogen_deCOase"/>
</dbReference>
<dbReference type="GO" id="GO:0004853">
    <property type="term" value="F:uroporphyrinogen decarboxylase activity"/>
    <property type="evidence" value="ECO:0007669"/>
    <property type="project" value="InterPro"/>
</dbReference>
<proteinExistence type="predicted"/>
<protein>
    <submittedName>
        <fullName evidence="2">Uroporphyrinogen decarboxylase (URO-D)</fullName>
    </submittedName>
</protein>
<accession>A0A1V5MHZ5</accession>
<dbReference type="SUPFAM" id="SSF51726">
    <property type="entry name" value="UROD/MetE-like"/>
    <property type="match status" value="1"/>
</dbReference>
<comment type="caution">
    <text evidence="2">The sequence shown here is derived from an EMBL/GenBank/DDBJ whole genome shotgun (WGS) entry which is preliminary data.</text>
</comment>
<dbReference type="InterPro" id="IPR038071">
    <property type="entry name" value="UROD/MetE-like_sf"/>
</dbReference>
<evidence type="ECO:0000259" key="1">
    <source>
        <dbReference type="Pfam" id="PF01208"/>
    </source>
</evidence>
<dbReference type="AlphaFoldDB" id="A0A1V5MHZ5"/>
<evidence type="ECO:0000313" key="2">
    <source>
        <dbReference type="EMBL" id="OPZ92868.1"/>
    </source>
</evidence>
<dbReference type="Proteomes" id="UP000485484">
    <property type="component" value="Unassembled WGS sequence"/>
</dbReference>
<reference evidence="2" key="1">
    <citation type="submission" date="2017-02" db="EMBL/GenBank/DDBJ databases">
        <title>Delving into the versatile metabolic prowess of the omnipresent phylum Bacteroidetes.</title>
        <authorList>
            <person name="Nobu M.K."/>
            <person name="Mei R."/>
            <person name="Narihiro T."/>
            <person name="Kuroda K."/>
            <person name="Liu W.-T."/>
        </authorList>
    </citation>
    <scope>NUCLEOTIDE SEQUENCE</scope>
    <source>
        <strain evidence="2">ADurb.Bin417</strain>
    </source>
</reference>
<dbReference type="EMBL" id="MWAK01000062">
    <property type="protein sequence ID" value="OPZ92868.1"/>
    <property type="molecule type" value="Genomic_DNA"/>
</dbReference>
<dbReference type="Gene3D" id="3.20.20.210">
    <property type="match status" value="1"/>
</dbReference>
<dbReference type="GO" id="GO:0006779">
    <property type="term" value="P:porphyrin-containing compound biosynthetic process"/>
    <property type="evidence" value="ECO:0007669"/>
    <property type="project" value="InterPro"/>
</dbReference>